<dbReference type="SUPFAM" id="SSF81383">
    <property type="entry name" value="F-box domain"/>
    <property type="match status" value="1"/>
</dbReference>
<reference evidence="2" key="1">
    <citation type="submission" date="2023-06" db="EMBL/GenBank/DDBJ databases">
        <title>Genome-scale phylogeny and comparative genomics of the fungal order Sordariales.</title>
        <authorList>
            <consortium name="Lawrence Berkeley National Laboratory"/>
            <person name="Hensen N."/>
            <person name="Bonometti L."/>
            <person name="Westerberg I."/>
            <person name="Brannstrom I.O."/>
            <person name="Guillou S."/>
            <person name="Cros-Aarteil S."/>
            <person name="Calhoun S."/>
            <person name="Haridas S."/>
            <person name="Kuo A."/>
            <person name="Mondo S."/>
            <person name="Pangilinan J."/>
            <person name="Riley R."/>
            <person name="LaButti K."/>
            <person name="Andreopoulos B."/>
            <person name="Lipzen A."/>
            <person name="Chen C."/>
            <person name="Yanf M."/>
            <person name="Daum C."/>
            <person name="Ng V."/>
            <person name="Clum A."/>
            <person name="Steindorff A."/>
            <person name="Ohm R."/>
            <person name="Martin F."/>
            <person name="Silar P."/>
            <person name="Natvig D."/>
            <person name="Lalanne C."/>
            <person name="Gautier V."/>
            <person name="Ament-velasquez S.L."/>
            <person name="Kruys A."/>
            <person name="Hutchinson M.I."/>
            <person name="Powell A.J."/>
            <person name="Barry K."/>
            <person name="Miller A.N."/>
            <person name="Grigoriev I.V."/>
            <person name="Debuchy R."/>
            <person name="Gladieux P."/>
            <person name="Thoren M.H."/>
            <person name="Johannesson H."/>
        </authorList>
    </citation>
    <scope>NUCLEOTIDE SEQUENCE</scope>
    <source>
        <strain evidence="2">SMH2392-1A</strain>
    </source>
</reference>
<evidence type="ECO:0000313" key="3">
    <source>
        <dbReference type="Proteomes" id="UP001172101"/>
    </source>
</evidence>
<dbReference type="PROSITE" id="PS50181">
    <property type="entry name" value="FBOX"/>
    <property type="match status" value="1"/>
</dbReference>
<accession>A0AA40E682</accession>
<gene>
    <name evidence="2" type="ORF">B0T26DRAFT_698323</name>
</gene>
<dbReference type="InterPro" id="IPR036047">
    <property type="entry name" value="F-box-like_dom_sf"/>
</dbReference>
<dbReference type="Pfam" id="PF12937">
    <property type="entry name" value="F-box-like"/>
    <property type="match status" value="1"/>
</dbReference>
<dbReference type="Gene3D" id="1.20.1280.50">
    <property type="match status" value="1"/>
</dbReference>
<evidence type="ECO:0000259" key="1">
    <source>
        <dbReference type="PROSITE" id="PS50181"/>
    </source>
</evidence>
<dbReference type="Proteomes" id="UP001172101">
    <property type="component" value="Unassembled WGS sequence"/>
</dbReference>
<organism evidence="2 3">
    <name type="scientific">Lasiosphaeria miniovina</name>
    <dbReference type="NCBI Taxonomy" id="1954250"/>
    <lineage>
        <taxon>Eukaryota</taxon>
        <taxon>Fungi</taxon>
        <taxon>Dikarya</taxon>
        <taxon>Ascomycota</taxon>
        <taxon>Pezizomycotina</taxon>
        <taxon>Sordariomycetes</taxon>
        <taxon>Sordariomycetidae</taxon>
        <taxon>Sordariales</taxon>
        <taxon>Lasiosphaeriaceae</taxon>
        <taxon>Lasiosphaeria</taxon>
    </lineage>
</organism>
<proteinExistence type="predicted"/>
<dbReference type="Gene3D" id="3.80.10.10">
    <property type="entry name" value="Ribonuclease Inhibitor"/>
    <property type="match status" value="1"/>
</dbReference>
<dbReference type="SUPFAM" id="SSF52047">
    <property type="entry name" value="RNI-like"/>
    <property type="match status" value="1"/>
</dbReference>
<dbReference type="InterPro" id="IPR001810">
    <property type="entry name" value="F-box_dom"/>
</dbReference>
<keyword evidence="3" id="KW-1185">Reference proteome</keyword>
<evidence type="ECO:0000313" key="2">
    <source>
        <dbReference type="EMBL" id="KAK0728525.1"/>
    </source>
</evidence>
<dbReference type="InterPro" id="IPR032675">
    <property type="entry name" value="LRR_dom_sf"/>
</dbReference>
<dbReference type="EMBL" id="JAUIRO010000002">
    <property type="protein sequence ID" value="KAK0728525.1"/>
    <property type="molecule type" value="Genomic_DNA"/>
</dbReference>
<dbReference type="RefSeq" id="XP_060301380.1">
    <property type="nucleotide sequence ID" value="XM_060441429.1"/>
</dbReference>
<dbReference type="PROSITE" id="PS51257">
    <property type="entry name" value="PROKAR_LIPOPROTEIN"/>
    <property type="match status" value="1"/>
</dbReference>
<protein>
    <recommendedName>
        <fullName evidence="1">F-box domain-containing protein</fullName>
    </recommendedName>
</protein>
<feature type="domain" description="F-box" evidence="1">
    <location>
        <begin position="206"/>
        <end position="253"/>
    </location>
</feature>
<comment type="caution">
    <text evidence="2">The sequence shown here is derived from an EMBL/GenBank/DDBJ whole genome shotgun (WGS) entry which is preliminary data.</text>
</comment>
<dbReference type="GeneID" id="85324699"/>
<dbReference type="AlphaFoldDB" id="A0AA40E682"/>
<dbReference type="SMART" id="SM00256">
    <property type="entry name" value="FBOX"/>
    <property type="match status" value="1"/>
</dbReference>
<name>A0AA40E682_9PEZI</name>
<sequence>MESRLSAVGVQMAKGEYSAALTPLLQAISACQCAPTTHGKDKSCNMLQCIEAANDPDRPDALVIVAKSPCSCGFSWPSCTDPLHIKAVDLLAECLGRAEHYAAAFSTGLGLIRLDPASPTGYCRVIKILRHLLRNYRGSNPNVARSLAVVLRDGKLSSVNQLRELIRSFVKAGIYNMNKYRYSPDDKYHFIIRAMAHKLDMPEARQDPVSKLPREILGMVLSYLDSTAVLRCVRVSKQWNEVFVSDKTLWREFRLGKPRSPGRFLGNFLKNHGQIRTLVINDAAKFAPTSLKMSMLCRGLPDLERLSLGCDVLPAESIKLDCVAGKHLTKLTHLTLKGGALVVAVFGAFAQLASRTLEALHLFEFETHIDSIFASNPMPRLKRLRLSHQVNLTKSYLNEATLRLEWVTKATPNLEAFFIDHSLFSGCQSTSSFDGAQGWPCLRSLVIGSGTILIQQQRIQLRCLPPFPKNLRSLEILSTDVPLTQNMLFTAHSANGLMYKRPGLSEESFPSELLGLPELQVFRCRVAITPELLEHVIGPAAKSGILEILELTASSSGNSSTPVFGGGFPSLGIDKPAVELAFTYSDKIRWLGLSNFNWSVYYSGFDGQPFLDWLAGFPNVDTVAVYPGNYGNTAPFILKLISAGGALKTVYQECCRGTDFDEAQKLAAERGVTLYHVAGYVPPEWPTV</sequence>